<proteinExistence type="predicted"/>
<evidence type="ECO:0000313" key="2">
    <source>
        <dbReference type="EMBL" id="MFC5914475.1"/>
    </source>
</evidence>
<dbReference type="InterPro" id="IPR018958">
    <property type="entry name" value="Knr4/Smi1-like_dom"/>
</dbReference>
<comment type="caution">
    <text evidence="2">The sequence shown here is derived from an EMBL/GenBank/DDBJ whole genome shotgun (WGS) entry which is preliminary data.</text>
</comment>
<gene>
    <name evidence="2" type="ORF">ACFP1B_13685</name>
</gene>
<organism evidence="2 3">
    <name type="scientific">Streptomyces pulveraceus</name>
    <dbReference type="NCBI Taxonomy" id="68258"/>
    <lineage>
        <taxon>Bacteria</taxon>
        <taxon>Bacillati</taxon>
        <taxon>Actinomycetota</taxon>
        <taxon>Actinomycetes</taxon>
        <taxon>Kitasatosporales</taxon>
        <taxon>Streptomycetaceae</taxon>
        <taxon>Streptomyces</taxon>
    </lineage>
</organism>
<protein>
    <submittedName>
        <fullName evidence="2">SMI1/KNR4 family protein</fullName>
    </submittedName>
</protein>
<dbReference type="InterPro" id="IPR037883">
    <property type="entry name" value="Knr4/Smi1-like_sf"/>
</dbReference>
<dbReference type="RefSeq" id="WP_344514788.1">
    <property type="nucleotide sequence ID" value="NZ_BAAATU010000031.1"/>
</dbReference>
<accession>A0ABW1GI07</accession>
<feature type="domain" description="Knr4/Smi1-like" evidence="1">
    <location>
        <begin position="35"/>
        <end position="160"/>
    </location>
</feature>
<dbReference type="Pfam" id="PF09346">
    <property type="entry name" value="SMI1_KNR4"/>
    <property type="match status" value="1"/>
</dbReference>
<evidence type="ECO:0000259" key="1">
    <source>
        <dbReference type="Pfam" id="PF09346"/>
    </source>
</evidence>
<reference evidence="3" key="1">
    <citation type="journal article" date="2019" name="Int. J. Syst. Evol. Microbiol.">
        <title>The Global Catalogue of Microorganisms (GCM) 10K type strain sequencing project: providing services to taxonomists for standard genome sequencing and annotation.</title>
        <authorList>
            <consortium name="The Broad Institute Genomics Platform"/>
            <consortium name="The Broad Institute Genome Sequencing Center for Infectious Disease"/>
            <person name="Wu L."/>
            <person name="Ma J."/>
        </authorList>
    </citation>
    <scope>NUCLEOTIDE SEQUENCE [LARGE SCALE GENOMIC DNA]</scope>
    <source>
        <strain evidence="3">JCM 4147</strain>
    </source>
</reference>
<evidence type="ECO:0000313" key="3">
    <source>
        <dbReference type="Proteomes" id="UP001596200"/>
    </source>
</evidence>
<dbReference type="Proteomes" id="UP001596200">
    <property type="component" value="Unassembled WGS sequence"/>
</dbReference>
<dbReference type="SUPFAM" id="SSF160631">
    <property type="entry name" value="SMI1/KNR4-like"/>
    <property type="match status" value="1"/>
</dbReference>
<sequence>MMIGMNTETCDPAELAALREIFAPRPEAAPPAGWEAVRFFEAEHGVMLPEPYRTFVAEVCDGLRAGPPYYGLLPFAQTPSDWGSDRPQRLLAEPFPLRSTWMWENNEDDDEALSEQELEARMDAVFDHGSLLLGTDGCGMYWHLVVTGPQRGHVWFVDEYGAMPFGTSPSTSPMPGTSGFTGWVTHWAQGRSWFAGPPGDDPEEAA</sequence>
<dbReference type="EMBL" id="JBHSPU010000013">
    <property type="protein sequence ID" value="MFC5914475.1"/>
    <property type="molecule type" value="Genomic_DNA"/>
</dbReference>
<keyword evidence="3" id="KW-1185">Reference proteome</keyword>
<name>A0ABW1GI07_9ACTN</name>